<reference evidence="1" key="1">
    <citation type="submission" date="2023-04" db="EMBL/GenBank/DDBJ databases">
        <authorList>
            <consortium name="ELIXIR-Norway"/>
        </authorList>
    </citation>
    <scope>NUCLEOTIDE SEQUENCE [LARGE SCALE GENOMIC DNA]</scope>
</reference>
<sequence>MFSEVFKREQRRIHLQSAALNLESAHGKHPLSLLLPLQLENHLWRELHKAPFVSQLVLNSVPAFDKSLSPKSHIFVPFLPLPFLRSQRSNPLSTFNLIKREQVLALEMDFRVPCARPGSDFLRGRLRTGH</sequence>
<name>A0ABN8YE93_RANTA</name>
<evidence type="ECO:0000313" key="1">
    <source>
        <dbReference type="EMBL" id="CAI9158892.1"/>
    </source>
</evidence>
<keyword evidence="2" id="KW-1185">Reference proteome</keyword>
<dbReference type="EMBL" id="OX459954">
    <property type="protein sequence ID" value="CAI9158892.1"/>
    <property type="molecule type" value="Genomic_DNA"/>
</dbReference>
<gene>
    <name evidence="1" type="ORF">MRATA1EN1_LOCUS7854</name>
</gene>
<protein>
    <submittedName>
        <fullName evidence="1">Uncharacterized protein</fullName>
    </submittedName>
</protein>
<proteinExistence type="predicted"/>
<dbReference type="Proteomes" id="UP001176941">
    <property type="component" value="Chromosome 18"/>
</dbReference>
<evidence type="ECO:0000313" key="2">
    <source>
        <dbReference type="Proteomes" id="UP001176941"/>
    </source>
</evidence>
<organism evidence="1 2">
    <name type="scientific">Rangifer tarandus platyrhynchus</name>
    <name type="common">Svalbard reindeer</name>
    <dbReference type="NCBI Taxonomy" id="3082113"/>
    <lineage>
        <taxon>Eukaryota</taxon>
        <taxon>Metazoa</taxon>
        <taxon>Chordata</taxon>
        <taxon>Craniata</taxon>
        <taxon>Vertebrata</taxon>
        <taxon>Euteleostomi</taxon>
        <taxon>Mammalia</taxon>
        <taxon>Eutheria</taxon>
        <taxon>Laurasiatheria</taxon>
        <taxon>Artiodactyla</taxon>
        <taxon>Ruminantia</taxon>
        <taxon>Pecora</taxon>
        <taxon>Cervidae</taxon>
        <taxon>Odocoileinae</taxon>
        <taxon>Rangifer</taxon>
    </lineage>
</organism>
<accession>A0ABN8YE93</accession>